<dbReference type="EMBL" id="ML122332">
    <property type="protein sequence ID" value="RPD53005.1"/>
    <property type="molecule type" value="Genomic_DNA"/>
</dbReference>
<evidence type="ECO:0000313" key="7">
    <source>
        <dbReference type="Proteomes" id="UP000313359"/>
    </source>
</evidence>
<dbReference type="Proteomes" id="UP000313359">
    <property type="component" value="Unassembled WGS sequence"/>
</dbReference>
<evidence type="ECO:0000256" key="1">
    <source>
        <dbReference type="ARBA" id="ARBA00022723"/>
    </source>
</evidence>
<dbReference type="Gene3D" id="6.10.140.2220">
    <property type="match status" value="1"/>
</dbReference>
<dbReference type="Pfam" id="PF01753">
    <property type="entry name" value="zf-MYND"/>
    <property type="match status" value="1"/>
</dbReference>
<gene>
    <name evidence="6" type="ORF">L227DRAFT_658517</name>
</gene>
<sequence length="1174" mass="131275">MALALPQHKGKYYFYPIGNTSAVCLTRDIPPEEHANILLLGCGDPRHVLYTIFSESKPSFRKLDFTCVDFEPAVLARNILIFTLIVDKVPTSTIWNICYHMYLDAQSHSALVAQCKKLIDVSPTSAAWRASPYSAFLRTSTEYTLTELRRHWSLYASMAELPPRRQQAIRRAFEGAFKERDSNMTPMTSARSAGPLIIEAVSVGADQVHKYWKTGTTFSGPKDVSSAKLMNPTFAYSLTGEGCSVHYGTDPMTSFHFAALFGNAKGEITPAGMVRSAKTEFSDWCGAFQRFVSDAETTPCIRFFLAEATAACHALNSFRTTESLALGIPVAQFRTQPIRLDSEEYLVSRAAPTSFNVIETSNLIDHLGLLNILVSAVPLLSPSTSGVIYTESLLFSGEDATKELAELLYADIGTMALLLNLCPIDYLSGFSTRSNTHEIMMYQFVTKKTSDKTSTQFHQVTTWKSPSSCDSVLALHGARPRLPPVFHADQIGALLFDVYHAMFEQEDSMTFWRQNQHNLLRALLSSNMIHYMRESFALFLKLVRERLRITPEEWSRIMSRFVDLETADQTMPMNTVNRNDFHAHLHRQGVYTVDHFKHAGAQKIGRFAGWGIIPPVVRIVLTVPREKIRSFETILEQTGVGTPLLHGDIRGSWSLNNFAAVHVAYGRVIPIGTQGSPRIRFEEDPNGRNGSYDLVVSFIVPSMLLTDIEPPHLLKVRLSVRSTTGTAPLHAKMGMDLEIYSANLMDEQHVQVLPEQQVPCVDIEASAGSIFPPDSTLQAEVGRQGAVSVELDEQCELVNSLTARIDLEDTDVVREFGAGAVPKISQQSPCIMRLAVAGHVQDVVFPFPVIGSENKLRLARKSRYIEVVVPMAGPFLKPDGMKLNPFPVVGSGRALLPWNVHRLSLSRLPTLDLKSPKLDTWLNPHVGSMLSDRERKMRKKHKADALLFVKDTMHAIFVRVSGIQGGGCMRVVSLRDERTNNCDTLFFIGNLRFDLHSHTVICDAYVLPLTNDIMPEISSFFGRLLNSGTMVDVRVFDGEMEAWKQLIPAFVERCRTWEHTDNCEYLARQEVPLTQKMEADPLCSCGRGKDVDGLLKVAEWRRYAPFVTRIALSPLFAVSYLETVGRDPSAHKCSVCRGRGKPKMMTCSKCQKARYCSAACQRKDWPRHKPKCKA</sequence>
<proteinExistence type="predicted"/>
<keyword evidence="3" id="KW-0862">Zinc</keyword>
<accession>A0A5C2RR70</accession>
<evidence type="ECO:0000256" key="2">
    <source>
        <dbReference type="ARBA" id="ARBA00022771"/>
    </source>
</evidence>
<dbReference type="PANTHER" id="PTHR10237:SF15">
    <property type="entry name" value="LD37257P"/>
    <property type="match status" value="1"/>
</dbReference>
<dbReference type="PANTHER" id="PTHR10237">
    <property type="entry name" value="DEFORMED EPIDERMAL AUTOREGULATORY FACTOR 1 HOMOLOG SUPPRESSIN"/>
    <property type="match status" value="1"/>
</dbReference>
<dbReference type="GO" id="GO:0005634">
    <property type="term" value="C:nucleus"/>
    <property type="evidence" value="ECO:0007669"/>
    <property type="project" value="TreeGrafter"/>
</dbReference>
<keyword evidence="2 4" id="KW-0863">Zinc-finger</keyword>
<dbReference type="GO" id="GO:0000981">
    <property type="term" value="F:DNA-binding transcription factor activity, RNA polymerase II-specific"/>
    <property type="evidence" value="ECO:0007669"/>
    <property type="project" value="TreeGrafter"/>
</dbReference>
<evidence type="ECO:0000259" key="5">
    <source>
        <dbReference type="PROSITE" id="PS50865"/>
    </source>
</evidence>
<evidence type="ECO:0000256" key="4">
    <source>
        <dbReference type="PROSITE-ProRule" id="PRU00134"/>
    </source>
</evidence>
<organism evidence="6 7">
    <name type="scientific">Lentinus tigrinus ALCF2SS1-6</name>
    <dbReference type="NCBI Taxonomy" id="1328759"/>
    <lineage>
        <taxon>Eukaryota</taxon>
        <taxon>Fungi</taxon>
        <taxon>Dikarya</taxon>
        <taxon>Basidiomycota</taxon>
        <taxon>Agaricomycotina</taxon>
        <taxon>Agaricomycetes</taxon>
        <taxon>Polyporales</taxon>
        <taxon>Polyporaceae</taxon>
        <taxon>Lentinus</taxon>
    </lineage>
</organism>
<evidence type="ECO:0000313" key="6">
    <source>
        <dbReference type="EMBL" id="RPD53005.1"/>
    </source>
</evidence>
<name>A0A5C2RR70_9APHY</name>
<protein>
    <recommendedName>
        <fullName evidence="5">MYND-type domain-containing protein</fullName>
    </recommendedName>
</protein>
<dbReference type="AlphaFoldDB" id="A0A5C2RR70"/>
<dbReference type="InterPro" id="IPR027974">
    <property type="entry name" value="DUF4470"/>
</dbReference>
<dbReference type="GO" id="GO:0008270">
    <property type="term" value="F:zinc ion binding"/>
    <property type="evidence" value="ECO:0007669"/>
    <property type="project" value="UniProtKB-KW"/>
</dbReference>
<dbReference type="STRING" id="1328759.A0A5C2RR70"/>
<dbReference type="OrthoDB" id="432970at2759"/>
<keyword evidence="7" id="KW-1185">Reference proteome</keyword>
<dbReference type="Pfam" id="PF14737">
    <property type="entry name" value="DUF4470"/>
    <property type="match status" value="1"/>
</dbReference>
<reference evidence="6" key="1">
    <citation type="journal article" date="2018" name="Genome Biol. Evol.">
        <title>Genomics and development of Lentinus tigrinus, a white-rot wood-decaying mushroom with dimorphic fruiting bodies.</title>
        <authorList>
            <person name="Wu B."/>
            <person name="Xu Z."/>
            <person name="Knudson A."/>
            <person name="Carlson A."/>
            <person name="Chen N."/>
            <person name="Kovaka S."/>
            <person name="LaButti K."/>
            <person name="Lipzen A."/>
            <person name="Pennachio C."/>
            <person name="Riley R."/>
            <person name="Schakwitz W."/>
            <person name="Umezawa K."/>
            <person name="Ohm R.A."/>
            <person name="Grigoriev I.V."/>
            <person name="Nagy L.G."/>
            <person name="Gibbons J."/>
            <person name="Hibbett D."/>
        </authorList>
    </citation>
    <scope>NUCLEOTIDE SEQUENCE [LARGE SCALE GENOMIC DNA]</scope>
    <source>
        <strain evidence="6">ALCF2SS1-6</strain>
    </source>
</reference>
<dbReference type="SUPFAM" id="SSF144232">
    <property type="entry name" value="HIT/MYND zinc finger-like"/>
    <property type="match status" value="1"/>
</dbReference>
<dbReference type="InterPro" id="IPR002893">
    <property type="entry name" value="Znf_MYND"/>
</dbReference>
<keyword evidence="1" id="KW-0479">Metal-binding</keyword>
<dbReference type="PROSITE" id="PS50865">
    <property type="entry name" value="ZF_MYND_2"/>
    <property type="match status" value="1"/>
</dbReference>
<dbReference type="InterPro" id="IPR024119">
    <property type="entry name" value="TF_DEAF-1"/>
</dbReference>
<feature type="domain" description="MYND-type" evidence="5">
    <location>
        <begin position="1133"/>
        <end position="1172"/>
    </location>
</feature>
<evidence type="ECO:0000256" key="3">
    <source>
        <dbReference type="ARBA" id="ARBA00022833"/>
    </source>
</evidence>